<dbReference type="Proteomes" id="UP000005226">
    <property type="component" value="Chromosome 10"/>
</dbReference>
<reference evidence="5 6" key="1">
    <citation type="journal article" date="2011" name="Genome Biol. Evol.">
        <title>Integration of the genetic map and genome assembly of fugu facilitates insights into distinct features of genome evolution in teleosts and mammals.</title>
        <authorList>
            <person name="Kai W."/>
            <person name="Kikuchi K."/>
            <person name="Tohari S."/>
            <person name="Chew A.K."/>
            <person name="Tay A."/>
            <person name="Fujiwara A."/>
            <person name="Hosoya S."/>
            <person name="Suetake H."/>
            <person name="Naruse K."/>
            <person name="Brenner S."/>
            <person name="Suzuki Y."/>
            <person name="Venkatesh B."/>
        </authorList>
    </citation>
    <scope>NUCLEOTIDE SEQUENCE [LARGE SCALE GENOMIC DNA]</scope>
</reference>
<feature type="domain" description="Chemokine interleukin-8-like" evidence="4">
    <location>
        <begin position="72"/>
        <end position="124"/>
    </location>
</feature>
<dbReference type="GO" id="GO:0005615">
    <property type="term" value="C:extracellular space"/>
    <property type="evidence" value="ECO:0007669"/>
    <property type="project" value="UniProtKB-KW"/>
</dbReference>
<name>A0A3B5K533_TAKRU</name>
<feature type="transmembrane region" description="Helical" evidence="3">
    <location>
        <begin position="43"/>
        <end position="65"/>
    </location>
</feature>
<reference evidence="5" key="2">
    <citation type="submission" date="2025-08" db="UniProtKB">
        <authorList>
            <consortium name="Ensembl"/>
        </authorList>
    </citation>
    <scope>IDENTIFICATION</scope>
</reference>
<dbReference type="FunCoup" id="A0A3B5K533">
    <property type="interactions" value="10"/>
</dbReference>
<keyword evidence="3" id="KW-0472">Membrane</keyword>
<dbReference type="Gene3D" id="2.40.50.40">
    <property type="match status" value="1"/>
</dbReference>
<dbReference type="OMA" id="IIFQTER"/>
<dbReference type="Ensembl" id="ENSTRUT00000051810.2">
    <property type="protein sequence ID" value="ENSTRUP00000050532.1"/>
    <property type="gene ID" value="ENSTRUG00000022507.2"/>
</dbReference>
<organism evidence="5 6">
    <name type="scientific">Takifugu rubripes</name>
    <name type="common">Japanese pufferfish</name>
    <name type="synonym">Fugu rubripes</name>
    <dbReference type="NCBI Taxonomy" id="31033"/>
    <lineage>
        <taxon>Eukaryota</taxon>
        <taxon>Metazoa</taxon>
        <taxon>Chordata</taxon>
        <taxon>Craniata</taxon>
        <taxon>Vertebrata</taxon>
        <taxon>Euteleostomi</taxon>
        <taxon>Actinopterygii</taxon>
        <taxon>Neopterygii</taxon>
        <taxon>Teleostei</taxon>
        <taxon>Neoteleostei</taxon>
        <taxon>Acanthomorphata</taxon>
        <taxon>Eupercaria</taxon>
        <taxon>Tetraodontiformes</taxon>
        <taxon>Tetradontoidea</taxon>
        <taxon>Tetraodontidae</taxon>
        <taxon>Takifugu</taxon>
    </lineage>
</organism>
<dbReference type="InParanoid" id="A0A3B5K533"/>
<keyword evidence="3" id="KW-1133">Transmembrane helix</keyword>
<evidence type="ECO:0000256" key="1">
    <source>
        <dbReference type="ARBA" id="ARBA00022514"/>
    </source>
</evidence>
<dbReference type="SUPFAM" id="SSF54117">
    <property type="entry name" value="Interleukin 8-like chemokines"/>
    <property type="match status" value="1"/>
</dbReference>
<proteinExistence type="predicted"/>
<dbReference type="AlphaFoldDB" id="A0A3B5K533"/>
<feature type="region of interest" description="Disordered" evidence="2">
    <location>
        <begin position="15"/>
        <end position="36"/>
    </location>
</feature>
<keyword evidence="6" id="KW-1185">Reference proteome</keyword>
<dbReference type="GeneTree" id="ENSGT01030000234839"/>
<dbReference type="GO" id="GO:0008009">
    <property type="term" value="F:chemokine activity"/>
    <property type="evidence" value="ECO:0007669"/>
    <property type="project" value="InterPro"/>
</dbReference>
<evidence type="ECO:0000256" key="3">
    <source>
        <dbReference type="SAM" id="Phobius"/>
    </source>
</evidence>
<dbReference type="InterPro" id="IPR001811">
    <property type="entry name" value="Chemokine_IL8-like_dom"/>
</dbReference>
<dbReference type="InterPro" id="IPR036048">
    <property type="entry name" value="Interleukin_8-like_sf"/>
</dbReference>
<keyword evidence="3" id="KW-0812">Transmembrane</keyword>
<evidence type="ECO:0000259" key="4">
    <source>
        <dbReference type="Pfam" id="PF00048"/>
    </source>
</evidence>
<reference evidence="5" key="3">
    <citation type="submission" date="2025-09" db="UniProtKB">
        <authorList>
            <consortium name="Ensembl"/>
        </authorList>
    </citation>
    <scope>IDENTIFICATION</scope>
</reference>
<protein>
    <recommendedName>
        <fullName evidence="4">Chemokine interleukin-8-like domain-containing protein</fullName>
    </recommendedName>
</protein>
<dbReference type="GO" id="GO:0006955">
    <property type="term" value="P:immune response"/>
    <property type="evidence" value="ECO:0007669"/>
    <property type="project" value="InterPro"/>
</dbReference>
<evidence type="ECO:0000313" key="6">
    <source>
        <dbReference type="Proteomes" id="UP000005226"/>
    </source>
</evidence>
<evidence type="ECO:0000256" key="2">
    <source>
        <dbReference type="SAM" id="MobiDB-lite"/>
    </source>
</evidence>
<dbReference type="Pfam" id="PF00048">
    <property type="entry name" value="IL8"/>
    <property type="match status" value="1"/>
</dbReference>
<sequence length="193" mass="20627">MPEVSAQNSDLQLLCRGPAPEPRRHSPSHSTPANSTSRSFKMVYSLTLMRSALVAAVLLAVIHFGSADKLASCCKSVSVSRISEPITGYMIQKPHPPCVPAVIIQTETGVYCIHVKAHWLKAKIMAFQKAKREATTISVAPSSTDSLLSIITSTASPTTDSLLSIITSTASPTSFTPTSQIQPDETFGENNAE</sequence>
<keyword evidence="1" id="KW-0202">Cytokine</keyword>
<feature type="region of interest" description="Disordered" evidence="2">
    <location>
        <begin position="173"/>
        <end position="193"/>
    </location>
</feature>
<evidence type="ECO:0000313" key="5">
    <source>
        <dbReference type="Ensembl" id="ENSTRUP00000050532.1"/>
    </source>
</evidence>
<accession>A0A3B5K533</accession>